<evidence type="ECO:0000256" key="1">
    <source>
        <dbReference type="SAM" id="SignalP"/>
    </source>
</evidence>
<feature type="signal peptide" evidence="1">
    <location>
        <begin position="1"/>
        <end position="29"/>
    </location>
</feature>
<dbReference type="Proteomes" id="UP000095658">
    <property type="component" value="Unassembled WGS sequence"/>
</dbReference>
<keyword evidence="3" id="KW-1185">Reference proteome</keyword>
<protein>
    <recommendedName>
        <fullName evidence="4">DUF4168 domain-containing protein</fullName>
    </recommendedName>
</protein>
<dbReference type="AlphaFoldDB" id="A0A1E7DUE9"/>
<evidence type="ECO:0008006" key="4">
    <source>
        <dbReference type="Google" id="ProtNLM"/>
    </source>
</evidence>
<comment type="caution">
    <text evidence="2">The sequence shown here is derived from an EMBL/GenBank/DDBJ whole genome shotgun (WGS) entry which is preliminary data.</text>
</comment>
<accession>A0A1E7DUE9</accession>
<evidence type="ECO:0000313" key="3">
    <source>
        <dbReference type="Proteomes" id="UP000095658"/>
    </source>
</evidence>
<proteinExistence type="predicted"/>
<dbReference type="STRING" id="1714016.BA724_01220"/>
<organism evidence="2 3">
    <name type="scientific">Domibacillus iocasae</name>
    <dbReference type="NCBI Taxonomy" id="1714016"/>
    <lineage>
        <taxon>Bacteria</taxon>
        <taxon>Bacillati</taxon>
        <taxon>Bacillota</taxon>
        <taxon>Bacilli</taxon>
        <taxon>Bacillales</taxon>
        <taxon>Bacillaceae</taxon>
        <taxon>Domibacillus</taxon>
    </lineage>
</organism>
<reference evidence="2 3" key="1">
    <citation type="submission" date="2016-06" db="EMBL/GenBank/DDBJ databases">
        <title>Domibacillus iocasae genome sequencing.</title>
        <authorList>
            <person name="Verma A."/>
            <person name="Pal Y."/>
            <person name="Ojha A.K."/>
            <person name="Krishnamurthi S."/>
        </authorList>
    </citation>
    <scope>NUCLEOTIDE SEQUENCE [LARGE SCALE GENOMIC DNA]</scope>
    <source>
        <strain evidence="2 3">DSM 29979</strain>
    </source>
</reference>
<name>A0A1E7DUE9_9BACI</name>
<sequence length="152" mass="16293">MKKKTMSYVMTGALSITILSGVHSSPAQAASPPLIKEQVAPSVARTGTKNFADVLADQAAALGIHIEGDDLETAAKKVRLAKLQNQAAALGIKTDRKDEKTLRLEVKKSHEAHVHNVADYFGIETTGQRTKDLIAAISNINPEAAEKLNGFY</sequence>
<gene>
    <name evidence="2" type="ORF">BA724_01220</name>
</gene>
<dbReference type="OrthoDB" id="2888727at2"/>
<keyword evidence="1" id="KW-0732">Signal</keyword>
<evidence type="ECO:0000313" key="2">
    <source>
        <dbReference type="EMBL" id="OES46710.1"/>
    </source>
</evidence>
<dbReference type="RefSeq" id="WP_069936873.1">
    <property type="nucleotide sequence ID" value="NZ_MAMP01000001.1"/>
</dbReference>
<feature type="chain" id="PRO_5009191599" description="DUF4168 domain-containing protein" evidence="1">
    <location>
        <begin position="30"/>
        <end position="152"/>
    </location>
</feature>
<dbReference type="EMBL" id="MAMP01000001">
    <property type="protein sequence ID" value="OES46710.1"/>
    <property type="molecule type" value="Genomic_DNA"/>
</dbReference>